<keyword evidence="10 12" id="KW-0472">Membrane</keyword>
<sequence>MNKKIRFYQSVNFKIALVFVLLLMISIQVIGAIFIGQLESSTIESFEINMTSQVETLATNLSNELSTYKEQDLKDNTNLNRLLSDFAKSDVIEARIIDEKGTILATSDANLLTEVGKKSDYWLLTDLKPKSEEITNPQTGDRVFRNWRPIYSPTGETVIGFLYVLSDIESRYSQVSDVTLIFFYASMVSVGISLAVVLLVSKTITKPIGEMKRQAGRIAQGDYTGRVEIHGNDELGQLGETFNELSARVEEAQETMDSERRRLDSVLTHMTDGVIGTDRRGNVIIINETALSLLETTNEEALGKSILDLLDIRGEYSFRMLLEEQEEILLDFSASEFDQVILRADFAIIRRESGFISGLVCVLHDVTEQTKAEQERRQFVSNVSHELRTPLTSMRSYIEALVDGAWQSPEVAPQFLKVTQEETERMIRMINDLLQLSRMDTQKMTLQVELVNLNELFNYVLDRFDMVIKNEGRNYDIKREFTKRSLWVEIDADRMIQVLDNILNNAMKYSPAGGTITCRLLETHKNVIISISDQGLGIPKKDLGRVFDRFYRVDKARSRAMGGSGLGLAISKEAVKAHGGNIWVESEEGKGSTFFISLPYEPYEEEIWE</sequence>
<dbReference type="PANTHER" id="PTHR45453">
    <property type="entry name" value="PHOSPHATE REGULON SENSOR PROTEIN PHOR"/>
    <property type="match status" value="1"/>
</dbReference>
<reference evidence="17 18" key="1">
    <citation type="submission" date="2017-05" db="EMBL/GenBank/DDBJ databases">
        <title>Vagococcus spp. assemblies.</title>
        <authorList>
            <person name="Gulvik C.A."/>
        </authorList>
    </citation>
    <scope>NUCLEOTIDE SEQUENCE [LARGE SCALE GENOMIC DNA]</scope>
    <source>
        <strain evidence="17 18">LMG 24798</strain>
    </source>
</reference>
<dbReference type="InterPro" id="IPR050351">
    <property type="entry name" value="BphY/WalK/GraS-like"/>
</dbReference>
<dbReference type="SUPFAM" id="SSF55785">
    <property type="entry name" value="PYP-like sensor domain (PAS domain)"/>
    <property type="match status" value="1"/>
</dbReference>
<dbReference type="PROSITE" id="PS50112">
    <property type="entry name" value="PAS"/>
    <property type="match status" value="1"/>
</dbReference>
<dbReference type="PROSITE" id="PS50885">
    <property type="entry name" value="HAMP"/>
    <property type="match status" value="1"/>
</dbReference>
<gene>
    <name evidence="17" type="ORF">CBF27_05855</name>
</gene>
<dbReference type="EC" id="2.7.13.3" evidence="3"/>
<evidence type="ECO:0000259" key="14">
    <source>
        <dbReference type="PROSITE" id="PS50112"/>
    </source>
</evidence>
<dbReference type="Gene3D" id="1.10.287.130">
    <property type="match status" value="1"/>
</dbReference>
<evidence type="ECO:0000259" key="15">
    <source>
        <dbReference type="PROSITE" id="PS50113"/>
    </source>
</evidence>
<dbReference type="InterPro" id="IPR035965">
    <property type="entry name" value="PAS-like_dom_sf"/>
</dbReference>
<dbReference type="CDD" id="cd00130">
    <property type="entry name" value="PAS"/>
    <property type="match status" value="1"/>
</dbReference>
<dbReference type="SMART" id="SM00388">
    <property type="entry name" value="HisKA"/>
    <property type="match status" value="1"/>
</dbReference>
<keyword evidence="9" id="KW-0902">Two-component regulatory system</keyword>
<evidence type="ECO:0000313" key="17">
    <source>
        <dbReference type="EMBL" id="RSU12496.1"/>
    </source>
</evidence>
<dbReference type="InterPro" id="IPR036890">
    <property type="entry name" value="HATPase_C_sf"/>
</dbReference>
<dbReference type="Pfam" id="PF23846">
    <property type="entry name" value="Cache_WalK"/>
    <property type="match status" value="1"/>
</dbReference>
<dbReference type="CDD" id="cd18773">
    <property type="entry name" value="PDC1_HK_sensor"/>
    <property type="match status" value="1"/>
</dbReference>
<dbReference type="InterPro" id="IPR036097">
    <property type="entry name" value="HisK_dim/P_sf"/>
</dbReference>
<accession>A0A430AWT5</accession>
<evidence type="ECO:0000256" key="8">
    <source>
        <dbReference type="ARBA" id="ARBA00022989"/>
    </source>
</evidence>
<evidence type="ECO:0000259" key="13">
    <source>
        <dbReference type="PROSITE" id="PS50109"/>
    </source>
</evidence>
<feature type="domain" description="PAC" evidence="15">
    <location>
        <begin position="323"/>
        <end position="378"/>
    </location>
</feature>
<evidence type="ECO:0000256" key="1">
    <source>
        <dbReference type="ARBA" id="ARBA00000085"/>
    </source>
</evidence>
<evidence type="ECO:0000256" key="10">
    <source>
        <dbReference type="ARBA" id="ARBA00023136"/>
    </source>
</evidence>
<evidence type="ECO:0000256" key="2">
    <source>
        <dbReference type="ARBA" id="ARBA00004370"/>
    </source>
</evidence>
<keyword evidence="5" id="KW-0808">Transferase</keyword>
<comment type="caution">
    <text evidence="17">The sequence shown here is derived from an EMBL/GenBank/DDBJ whole genome shotgun (WGS) entry which is preliminary data.</text>
</comment>
<dbReference type="InterPro" id="IPR003594">
    <property type="entry name" value="HATPase_dom"/>
</dbReference>
<organism evidence="17 18">
    <name type="scientific">Vagococcus acidifermentans</name>
    <dbReference type="NCBI Taxonomy" id="564710"/>
    <lineage>
        <taxon>Bacteria</taxon>
        <taxon>Bacillati</taxon>
        <taxon>Bacillota</taxon>
        <taxon>Bacilli</taxon>
        <taxon>Lactobacillales</taxon>
        <taxon>Enterococcaceae</taxon>
        <taxon>Vagococcus</taxon>
    </lineage>
</organism>
<proteinExistence type="predicted"/>
<dbReference type="CDD" id="cd00082">
    <property type="entry name" value="HisKA"/>
    <property type="match status" value="1"/>
</dbReference>
<dbReference type="GO" id="GO:0006355">
    <property type="term" value="P:regulation of DNA-templated transcription"/>
    <property type="evidence" value="ECO:0007669"/>
    <property type="project" value="InterPro"/>
</dbReference>
<dbReference type="InterPro" id="IPR057640">
    <property type="entry name" value="Cache_WalK"/>
</dbReference>
<dbReference type="RefSeq" id="WP_126813350.1">
    <property type="nucleotide sequence ID" value="NZ_NGKC01000005.1"/>
</dbReference>
<protein>
    <recommendedName>
        <fullName evidence="3">histidine kinase</fullName>
        <ecNumber evidence="3">2.7.13.3</ecNumber>
    </recommendedName>
</protein>
<dbReference type="GO" id="GO:0005886">
    <property type="term" value="C:plasma membrane"/>
    <property type="evidence" value="ECO:0007669"/>
    <property type="project" value="TreeGrafter"/>
</dbReference>
<name>A0A430AWT5_9ENTE</name>
<evidence type="ECO:0000256" key="9">
    <source>
        <dbReference type="ARBA" id="ARBA00023012"/>
    </source>
</evidence>
<evidence type="ECO:0000259" key="16">
    <source>
        <dbReference type="PROSITE" id="PS50885"/>
    </source>
</evidence>
<evidence type="ECO:0000256" key="3">
    <source>
        <dbReference type="ARBA" id="ARBA00012438"/>
    </source>
</evidence>
<feature type="coiled-coil region" evidence="11">
    <location>
        <begin position="235"/>
        <end position="262"/>
    </location>
</feature>
<dbReference type="InterPro" id="IPR013767">
    <property type="entry name" value="PAS_fold"/>
</dbReference>
<dbReference type="InterPro" id="IPR004358">
    <property type="entry name" value="Sig_transdc_His_kin-like_C"/>
</dbReference>
<dbReference type="NCBIfam" id="NF033092">
    <property type="entry name" value="HK_WalK"/>
    <property type="match status" value="1"/>
</dbReference>
<dbReference type="FunFam" id="3.30.565.10:FF:000006">
    <property type="entry name" value="Sensor histidine kinase WalK"/>
    <property type="match status" value="1"/>
</dbReference>
<evidence type="ECO:0000256" key="4">
    <source>
        <dbReference type="ARBA" id="ARBA00022553"/>
    </source>
</evidence>
<dbReference type="SMART" id="SM00387">
    <property type="entry name" value="HATPase_c"/>
    <property type="match status" value="1"/>
</dbReference>
<dbReference type="FunFam" id="1.10.287.130:FF:000001">
    <property type="entry name" value="Two-component sensor histidine kinase"/>
    <property type="match status" value="1"/>
</dbReference>
<dbReference type="Gene3D" id="3.30.565.10">
    <property type="entry name" value="Histidine kinase-like ATPase, C-terminal domain"/>
    <property type="match status" value="1"/>
</dbReference>
<dbReference type="InterPro" id="IPR049814">
    <property type="entry name" value="Resp_reg_WalK"/>
</dbReference>
<dbReference type="OrthoDB" id="9813151at2"/>
<comment type="subcellular location">
    <subcellularLocation>
        <location evidence="2">Membrane</location>
    </subcellularLocation>
</comment>
<dbReference type="GO" id="GO:0000155">
    <property type="term" value="F:phosphorelay sensor kinase activity"/>
    <property type="evidence" value="ECO:0007669"/>
    <property type="project" value="InterPro"/>
</dbReference>
<dbReference type="PANTHER" id="PTHR45453:SF1">
    <property type="entry name" value="PHOSPHATE REGULON SENSOR PROTEIN PHOR"/>
    <property type="match status" value="1"/>
</dbReference>
<dbReference type="Pfam" id="PF00672">
    <property type="entry name" value="HAMP"/>
    <property type="match status" value="1"/>
</dbReference>
<dbReference type="Pfam" id="PF00512">
    <property type="entry name" value="HisKA"/>
    <property type="match status" value="1"/>
</dbReference>
<dbReference type="InterPro" id="IPR005467">
    <property type="entry name" value="His_kinase_dom"/>
</dbReference>
<dbReference type="SUPFAM" id="SSF158472">
    <property type="entry name" value="HAMP domain-like"/>
    <property type="match status" value="1"/>
</dbReference>
<feature type="domain" description="PAS" evidence="14">
    <location>
        <begin position="259"/>
        <end position="310"/>
    </location>
</feature>
<dbReference type="InterPro" id="IPR000700">
    <property type="entry name" value="PAS-assoc_C"/>
</dbReference>
<evidence type="ECO:0000256" key="6">
    <source>
        <dbReference type="ARBA" id="ARBA00022692"/>
    </source>
</evidence>
<dbReference type="InterPro" id="IPR000014">
    <property type="entry name" value="PAS"/>
</dbReference>
<keyword evidence="8 12" id="KW-1133">Transmembrane helix</keyword>
<dbReference type="SUPFAM" id="SSF55874">
    <property type="entry name" value="ATPase domain of HSP90 chaperone/DNA topoisomerase II/histidine kinase"/>
    <property type="match status" value="1"/>
</dbReference>
<keyword evidence="7 17" id="KW-0418">Kinase</keyword>
<dbReference type="SUPFAM" id="SSF47384">
    <property type="entry name" value="Homodimeric domain of signal transducing histidine kinase"/>
    <property type="match status" value="1"/>
</dbReference>
<evidence type="ECO:0000313" key="18">
    <source>
        <dbReference type="Proteomes" id="UP000286773"/>
    </source>
</evidence>
<feature type="domain" description="HAMP" evidence="16">
    <location>
        <begin position="202"/>
        <end position="254"/>
    </location>
</feature>
<dbReference type="InterPro" id="IPR003661">
    <property type="entry name" value="HisK_dim/P_dom"/>
</dbReference>
<keyword evidence="11" id="KW-0175">Coiled coil</keyword>
<keyword evidence="18" id="KW-1185">Reference proteome</keyword>
<dbReference type="CDD" id="cd00075">
    <property type="entry name" value="HATPase"/>
    <property type="match status" value="1"/>
</dbReference>
<dbReference type="SMART" id="SM00091">
    <property type="entry name" value="PAS"/>
    <property type="match status" value="1"/>
</dbReference>
<dbReference type="Pfam" id="PF02518">
    <property type="entry name" value="HATPase_c"/>
    <property type="match status" value="1"/>
</dbReference>
<keyword evidence="6 12" id="KW-0812">Transmembrane</keyword>
<feature type="transmembrane region" description="Helical" evidence="12">
    <location>
        <begin position="12"/>
        <end position="35"/>
    </location>
</feature>
<evidence type="ECO:0000256" key="7">
    <source>
        <dbReference type="ARBA" id="ARBA00022777"/>
    </source>
</evidence>
<dbReference type="CDD" id="cd06225">
    <property type="entry name" value="HAMP"/>
    <property type="match status" value="1"/>
</dbReference>
<dbReference type="EMBL" id="NGKC01000005">
    <property type="protein sequence ID" value="RSU12496.1"/>
    <property type="molecule type" value="Genomic_DNA"/>
</dbReference>
<dbReference type="Gene3D" id="3.30.450.20">
    <property type="entry name" value="PAS domain"/>
    <property type="match status" value="2"/>
</dbReference>
<dbReference type="GO" id="GO:0004721">
    <property type="term" value="F:phosphoprotein phosphatase activity"/>
    <property type="evidence" value="ECO:0007669"/>
    <property type="project" value="TreeGrafter"/>
</dbReference>
<dbReference type="AlphaFoldDB" id="A0A430AWT5"/>
<dbReference type="Gene3D" id="1.10.8.500">
    <property type="entry name" value="HAMP domain in histidine kinase"/>
    <property type="match status" value="1"/>
</dbReference>
<dbReference type="InterPro" id="IPR003660">
    <property type="entry name" value="HAMP_dom"/>
</dbReference>
<dbReference type="NCBIfam" id="TIGR00229">
    <property type="entry name" value="sensory_box"/>
    <property type="match status" value="1"/>
</dbReference>
<evidence type="ECO:0000256" key="11">
    <source>
        <dbReference type="SAM" id="Coils"/>
    </source>
</evidence>
<feature type="domain" description="Histidine kinase" evidence="13">
    <location>
        <begin position="382"/>
        <end position="602"/>
    </location>
</feature>
<dbReference type="Proteomes" id="UP000286773">
    <property type="component" value="Unassembled WGS sequence"/>
</dbReference>
<dbReference type="PROSITE" id="PS50113">
    <property type="entry name" value="PAC"/>
    <property type="match status" value="1"/>
</dbReference>
<dbReference type="SMART" id="SM00304">
    <property type="entry name" value="HAMP"/>
    <property type="match status" value="1"/>
</dbReference>
<dbReference type="GO" id="GO:0016036">
    <property type="term" value="P:cellular response to phosphate starvation"/>
    <property type="evidence" value="ECO:0007669"/>
    <property type="project" value="TreeGrafter"/>
</dbReference>
<dbReference type="PROSITE" id="PS50109">
    <property type="entry name" value="HIS_KIN"/>
    <property type="match status" value="1"/>
</dbReference>
<dbReference type="Pfam" id="PF00989">
    <property type="entry name" value="PAS"/>
    <property type="match status" value="1"/>
</dbReference>
<dbReference type="PRINTS" id="PR00344">
    <property type="entry name" value="BCTRLSENSOR"/>
</dbReference>
<evidence type="ECO:0000256" key="5">
    <source>
        <dbReference type="ARBA" id="ARBA00022679"/>
    </source>
</evidence>
<keyword evidence="4" id="KW-0597">Phosphoprotein</keyword>
<evidence type="ECO:0000256" key="12">
    <source>
        <dbReference type="SAM" id="Phobius"/>
    </source>
</evidence>
<comment type="catalytic activity">
    <reaction evidence="1">
        <text>ATP + protein L-histidine = ADP + protein N-phospho-L-histidine.</text>
        <dbReference type="EC" id="2.7.13.3"/>
    </reaction>
</comment>